<keyword evidence="2" id="KW-1185">Reference proteome</keyword>
<dbReference type="AlphaFoldDB" id="A0A7J9I8E2"/>
<dbReference type="Proteomes" id="UP000593560">
    <property type="component" value="Unassembled WGS sequence"/>
</dbReference>
<accession>A0A7J9I8E2</accession>
<dbReference type="EMBL" id="JABFAD010128257">
    <property type="protein sequence ID" value="MBA0817864.1"/>
    <property type="molecule type" value="Genomic_DNA"/>
</dbReference>
<proteinExistence type="predicted"/>
<sequence length="22" mass="2716">MVVLKKMVRSRLRMKVIVIQRM</sequence>
<name>A0A7J9I8E2_9ROSI</name>
<organism evidence="1 2">
    <name type="scientific">Gossypium harknessii</name>
    <dbReference type="NCBI Taxonomy" id="34285"/>
    <lineage>
        <taxon>Eukaryota</taxon>
        <taxon>Viridiplantae</taxon>
        <taxon>Streptophyta</taxon>
        <taxon>Embryophyta</taxon>
        <taxon>Tracheophyta</taxon>
        <taxon>Spermatophyta</taxon>
        <taxon>Magnoliopsida</taxon>
        <taxon>eudicotyledons</taxon>
        <taxon>Gunneridae</taxon>
        <taxon>Pentapetalae</taxon>
        <taxon>rosids</taxon>
        <taxon>malvids</taxon>
        <taxon>Malvales</taxon>
        <taxon>Malvaceae</taxon>
        <taxon>Malvoideae</taxon>
        <taxon>Gossypium</taxon>
    </lineage>
</organism>
<gene>
    <name evidence="1" type="ORF">Gohar_028001</name>
</gene>
<reference evidence="1 2" key="1">
    <citation type="journal article" date="2019" name="Genome Biol. Evol.">
        <title>Insights into the evolution of the New World diploid cottons (Gossypium, subgenus Houzingenia) based on genome sequencing.</title>
        <authorList>
            <person name="Grover C.E."/>
            <person name="Arick M.A. 2nd"/>
            <person name="Thrash A."/>
            <person name="Conover J.L."/>
            <person name="Sanders W.S."/>
            <person name="Peterson D.G."/>
            <person name="Frelichowski J.E."/>
            <person name="Scheffler J.A."/>
            <person name="Scheffler B.E."/>
            <person name="Wendel J.F."/>
        </authorList>
    </citation>
    <scope>NUCLEOTIDE SEQUENCE [LARGE SCALE GENOMIC DNA]</scope>
    <source>
        <strain evidence="1">0</strain>
        <tissue evidence="1">Leaf</tissue>
    </source>
</reference>
<evidence type="ECO:0000313" key="1">
    <source>
        <dbReference type="EMBL" id="MBA0817864.1"/>
    </source>
</evidence>
<protein>
    <submittedName>
        <fullName evidence="1">Uncharacterized protein</fullName>
    </submittedName>
</protein>
<evidence type="ECO:0000313" key="2">
    <source>
        <dbReference type="Proteomes" id="UP000593560"/>
    </source>
</evidence>
<comment type="caution">
    <text evidence="1">The sequence shown here is derived from an EMBL/GenBank/DDBJ whole genome shotgun (WGS) entry which is preliminary data.</text>
</comment>